<dbReference type="PANTHER" id="PTHR36539">
    <property type="entry name" value="ETHANOLAMINE UTILIZATION PROTEIN EUTN"/>
    <property type="match status" value="1"/>
</dbReference>
<comment type="subcellular location">
    <subcellularLocation>
        <location evidence="1">Carboxysome</location>
    </subcellularLocation>
</comment>
<dbReference type="Pfam" id="PF03319">
    <property type="entry name" value="EutN_CcmL"/>
    <property type="match status" value="1"/>
</dbReference>
<dbReference type="STRING" id="604330.SAMN04489857_0177"/>
<keyword evidence="5" id="KW-1185">Reference proteome</keyword>
<dbReference type="Gene3D" id="2.40.50.220">
    <property type="entry name" value="EutN/Ccml"/>
    <property type="match status" value="1"/>
</dbReference>
<accession>A0A1G6M691</accession>
<evidence type="ECO:0000313" key="4">
    <source>
        <dbReference type="EMBL" id="SDC50951.1"/>
    </source>
</evidence>
<name>A0A1G6M691_9ACTN</name>
<keyword evidence="2" id="KW-1282">Carboxysome</keyword>
<dbReference type="InterPro" id="IPR036677">
    <property type="entry name" value="EutN_CcmL_sf"/>
</dbReference>
<dbReference type="EMBL" id="FMZL01000018">
    <property type="protein sequence ID" value="SDC50951.1"/>
    <property type="molecule type" value="Genomic_DNA"/>
</dbReference>
<evidence type="ECO:0000256" key="3">
    <source>
        <dbReference type="ARBA" id="ARBA00024446"/>
    </source>
</evidence>
<reference evidence="5" key="1">
    <citation type="submission" date="2016-10" db="EMBL/GenBank/DDBJ databases">
        <authorList>
            <person name="Varghese N."/>
            <person name="Submissions S."/>
        </authorList>
    </citation>
    <scope>NUCLEOTIDE SEQUENCE [LARGE SCALE GENOMIC DNA]</scope>
    <source>
        <strain evidence="5">DSM 22619</strain>
    </source>
</reference>
<dbReference type="AlphaFoldDB" id="A0A1G6M691"/>
<sequence length="89" mass="9637">MIVGRLIGSIWATRKYDELNGMKLMRVEVIAGDEAGKQLICVDTISAGVGDRVIVTTGSSAYHFVKDEFQKNAPVDAVIVGIIDEDVNL</sequence>
<proteinExistence type="predicted"/>
<protein>
    <submittedName>
        <fullName evidence="4">Ethanolamine utilization protein EutN</fullName>
    </submittedName>
</protein>
<dbReference type="PANTHER" id="PTHR36539:SF2">
    <property type="entry name" value="ETHANOLAMINE UTILIZATION PROTEIN"/>
    <property type="match status" value="1"/>
</dbReference>
<dbReference type="InterPro" id="IPR004992">
    <property type="entry name" value="EutN_CcmL"/>
</dbReference>
<organism evidence="4 5">
    <name type="scientific">Parafannyhessea umbonata</name>
    <dbReference type="NCBI Taxonomy" id="604330"/>
    <lineage>
        <taxon>Bacteria</taxon>
        <taxon>Bacillati</taxon>
        <taxon>Actinomycetota</taxon>
        <taxon>Coriobacteriia</taxon>
        <taxon>Coriobacteriales</taxon>
        <taxon>Atopobiaceae</taxon>
        <taxon>Parafannyhessea</taxon>
    </lineage>
</organism>
<dbReference type="GO" id="GO:0031470">
    <property type="term" value="C:carboxysome"/>
    <property type="evidence" value="ECO:0007669"/>
    <property type="project" value="UniProtKB-SubCell"/>
</dbReference>
<keyword evidence="3" id="KW-1283">Bacterial microcompartment</keyword>
<dbReference type="CDD" id="cd01614">
    <property type="entry name" value="EutN_CcmL"/>
    <property type="match status" value="1"/>
</dbReference>
<dbReference type="SUPFAM" id="SSF159133">
    <property type="entry name" value="EutN/CcmL-like"/>
    <property type="match status" value="1"/>
</dbReference>
<evidence type="ECO:0000256" key="2">
    <source>
        <dbReference type="ARBA" id="ARBA00023669"/>
    </source>
</evidence>
<dbReference type="Proteomes" id="UP000198528">
    <property type="component" value="Unassembled WGS sequence"/>
</dbReference>
<gene>
    <name evidence="4" type="ORF">SAMN04487824_11841</name>
</gene>
<dbReference type="RefSeq" id="WP_090847177.1">
    <property type="nucleotide sequence ID" value="NZ_CAXVJI010000001.1"/>
</dbReference>
<evidence type="ECO:0000313" key="5">
    <source>
        <dbReference type="Proteomes" id="UP000198528"/>
    </source>
</evidence>
<evidence type="ECO:0000256" key="1">
    <source>
        <dbReference type="ARBA" id="ARBA00023587"/>
    </source>
</evidence>
<dbReference type="PROSITE" id="PS51932">
    <property type="entry name" value="BMV"/>
    <property type="match status" value="1"/>
</dbReference>